<proteinExistence type="predicted"/>
<evidence type="ECO:0000313" key="1">
    <source>
        <dbReference type="EMBL" id="ETJ33358.1"/>
    </source>
</evidence>
<feature type="non-terminal residue" evidence="1">
    <location>
        <position position="49"/>
    </location>
</feature>
<comment type="caution">
    <text evidence="1">The sequence shown here is derived from an EMBL/GenBank/DDBJ whole genome shotgun (WGS) entry which is preliminary data.</text>
</comment>
<dbReference type="PROSITE" id="PS51257">
    <property type="entry name" value="PROKAR_LIPOPROTEIN"/>
    <property type="match status" value="1"/>
</dbReference>
<accession>W1XSL4</accession>
<protein>
    <submittedName>
        <fullName evidence="1">Lipoprotein</fullName>
    </submittedName>
</protein>
<organism evidence="1">
    <name type="scientific">human gut metagenome</name>
    <dbReference type="NCBI Taxonomy" id="408170"/>
    <lineage>
        <taxon>unclassified sequences</taxon>
        <taxon>metagenomes</taxon>
        <taxon>organismal metagenomes</taxon>
    </lineage>
</organism>
<gene>
    <name evidence="1" type="ORF">Q604_UNBC12183G0001</name>
</gene>
<reference evidence="1" key="1">
    <citation type="submission" date="2013-12" db="EMBL/GenBank/DDBJ databases">
        <title>A Varibaculum cambriense genome reconstructed from a premature infant gut community with otherwise low bacterial novelty that shifts toward anaerobic metabolism during the third week of life.</title>
        <authorList>
            <person name="Brown C.T."/>
            <person name="Sharon I."/>
            <person name="Thomas B.C."/>
            <person name="Castelle C.J."/>
            <person name="Morowitz M.J."/>
            <person name="Banfield J.F."/>
        </authorList>
    </citation>
    <scope>NUCLEOTIDE SEQUENCE</scope>
</reference>
<dbReference type="AlphaFoldDB" id="W1XSL4"/>
<name>W1XSL4_9ZZZZ</name>
<sequence>MKKLILIVGASSLLMGCGSQNLAPLEDKTTELRDDNHQLKLDIQELNQE</sequence>
<dbReference type="EMBL" id="AZMM01012183">
    <property type="protein sequence ID" value="ETJ33358.1"/>
    <property type="molecule type" value="Genomic_DNA"/>
</dbReference>
<keyword evidence="1" id="KW-0449">Lipoprotein</keyword>